<dbReference type="PANTHER" id="PTHR37312">
    <property type="entry name" value="MEMBRANE-BOUND ACYLTRANSFERASE YKRP-RELATED"/>
    <property type="match status" value="1"/>
</dbReference>
<feature type="transmembrane region" description="Helical" evidence="1">
    <location>
        <begin position="37"/>
        <end position="58"/>
    </location>
</feature>
<evidence type="ECO:0000313" key="3">
    <source>
        <dbReference type="EMBL" id="CRL35791.1"/>
    </source>
</evidence>
<dbReference type="OrthoDB" id="6623990at2"/>
<gene>
    <name evidence="3" type="ORF">M72_24641</name>
</gene>
<feature type="transmembrane region" description="Helical" evidence="1">
    <location>
        <begin position="285"/>
        <end position="307"/>
    </location>
</feature>
<feature type="transmembrane region" description="Helical" evidence="1">
    <location>
        <begin position="146"/>
        <end position="168"/>
    </location>
</feature>
<keyword evidence="1" id="KW-1133">Transmembrane helix</keyword>
<reference evidence="4" key="1">
    <citation type="submission" date="2015-05" db="EMBL/GenBank/DDBJ databases">
        <authorList>
            <consortium name="Pathogen Informatics"/>
        </authorList>
    </citation>
    <scope>NUCLEOTIDE SEQUENCE [LARGE SCALE GENOMIC DNA]</scope>
    <source>
        <strain evidence="4">M72</strain>
    </source>
</reference>
<dbReference type="PANTHER" id="PTHR37312:SF1">
    <property type="entry name" value="MEMBRANE-BOUND ACYLTRANSFERASE YKRP-RELATED"/>
    <property type="match status" value="1"/>
</dbReference>
<feature type="transmembrane region" description="Helical" evidence="1">
    <location>
        <begin position="70"/>
        <end position="87"/>
    </location>
</feature>
<proteinExistence type="predicted"/>
<organism evidence="3 4">
    <name type="scientific">Roseburia faecis</name>
    <dbReference type="NCBI Taxonomy" id="301302"/>
    <lineage>
        <taxon>Bacteria</taxon>
        <taxon>Bacillati</taxon>
        <taxon>Bacillota</taxon>
        <taxon>Clostridia</taxon>
        <taxon>Lachnospirales</taxon>
        <taxon>Lachnospiraceae</taxon>
        <taxon>Roseburia</taxon>
    </lineage>
</organism>
<dbReference type="EMBL" id="CVRR01000010">
    <property type="protein sequence ID" value="CRL35791.1"/>
    <property type="molecule type" value="Genomic_DNA"/>
</dbReference>
<dbReference type="Proteomes" id="UP000049979">
    <property type="component" value="Unassembled WGS sequence"/>
</dbReference>
<evidence type="ECO:0000259" key="2">
    <source>
        <dbReference type="Pfam" id="PF01757"/>
    </source>
</evidence>
<keyword evidence="1" id="KW-0812">Transmembrane</keyword>
<evidence type="ECO:0000256" key="1">
    <source>
        <dbReference type="SAM" id="Phobius"/>
    </source>
</evidence>
<feature type="domain" description="Acyltransferase 3" evidence="2">
    <location>
        <begin position="8"/>
        <end position="304"/>
    </location>
</feature>
<sequence length="330" mass="37818">MKERNYLFDNLKFLLIVLVVFGHSLEEISLEHNYAIIRAWIYSFHMPVFVFISGYFSKSVRRGGEGARKTIINCAIPYFIFNTIFALCTEKTLAINILTPKYIFWYLFSLLIWRLLIDDLKRIKGIFILSILLGLYVGGIHEADRFLAISRTIVFFPYFLLGVLADEATIAKVRKMPKRYSVIMSVILSISVILLHIKNMIPVKAYENIQCYQESGMNNLQGVVTRLFAYGVGIVAILCIVNLVSNEKKWYTVYGSRTACIYIASAFSVKILYKFIDYIWTADFLFSHIEVGILLSLCVTIITIFTFGSKKISDTYLNVNKKLGDVLVKS</sequence>
<dbReference type="InterPro" id="IPR052734">
    <property type="entry name" value="Nod_factor_acetyltransferase"/>
</dbReference>
<feature type="transmembrane region" description="Helical" evidence="1">
    <location>
        <begin position="227"/>
        <end position="244"/>
    </location>
</feature>
<accession>A0A0M6WGV6</accession>
<dbReference type="AlphaFoldDB" id="A0A0M6WGV6"/>
<feature type="transmembrane region" description="Helical" evidence="1">
    <location>
        <begin position="93"/>
        <end position="116"/>
    </location>
</feature>
<dbReference type="RefSeq" id="WP_055067414.1">
    <property type="nucleotide sequence ID" value="NZ_CP173697.1"/>
</dbReference>
<dbReference type="Pfam" id="PF01757">
    <property type="entry name" value="Acyl_transf_3"/>
    <property type="match status" value="1"/>
</dbReference>
<evidence type="ECO:0000313" key="4">
    <source>
        <dbReference type="Proteomes" id="UP000049979"/>
    </source>
</evidence>
<keyword evidence="4" id="KW-1185">Reference proteome</keyword>
<feature type="transmembrane region" description="Helical" evidence="1">
    <location>
        <begin position="251"/>
        <end position="273"/>
    </location>
</feature>
<protein>
    <recommendedName>
        <fullName evidence="2">Acyltransferase 3 domain-containing protein</fullName>
    </recommendedName>
</protein>
<name>A0A0M6WGV6_9FIRM</name>
<feature type="transmembrane region" description="Helical" evidence="1">
    <location>
        <begin position="7"/>
        <end position="25"/>
    </location>
</feature>
<dbReference type="InterPro" id="IPR002656">
    <property type="entry name" value="Acyl_transf_3_dom"/>
</dbReference>
<keyword evidence="1" id="KW-0472">Membrane</keyword>
<feature type="transmembrane region" description="Helical" evidence="1">
    <location>
        <begin position="123"/>
        <end position="140"/>
    </location>
</feature>
<dbReference type="GO" id="GO:0016747">
    <property type="term" value="F:acyltransferase activity, transferring groups other than amino-acyl groups"/>
    <property type="evidence" value="ECO:0007669"/>
    <property type="project" value="InterPro"/>
</dbReference>
<feature type="transmembrane region" description="Helical" evidence="1">
    <location>
        <begin position="180"/>
        <end position="197"/>
    </location>
</feature>